<dbReference type="Gene3D" id="1.20.1250.20">
    <property type="entry name" value="MFS general substrate transporter like domains"/>
    <property type="match status" value="1"/>
</dbReference>
<reference evidence="11" key="1">
    <citation type="journal article" date="2019" name="Int. J. Syst. Evol. Microbiol.">
        <title>The Global Catalogue of Microorganisms (GCM) 10K type strain sequencing project: providing services to taxonomists for standard genome sequencing and annotation.</title>
        <authorList>
            <consortium name="The Broad Institute Genomics Platform"/>
            <consortium name="The Broad Institute Genome Sequencing Center for Infectious Disease"/>
            <person name="Wu L."/>
            <person name="Ma J."/>
        </authorList>
    </citation>
    <scope>NUCLEOTIDE SEQUENCE [LARGE SCALE GENOMIC DNA]</scope>
    <source>
        <strain evidence="11">JCM 16902</strain>
    </source>
</reference>
<evidence type="ECO:0000256" key="6">
    <source>
        <dbReference type="ARBA" id="ARBA00023136"/>
    </source>
</evidence>
<dbReference type="Pfam" id="PF05977">
    <property type="entry name" value="MFS_3"/>
    <property type="match status" value="1"/>
</dbReference>
<dbReference type="CDD" id="cd06173">
    <property type="entry name" value="MFS_MefA_like"/>
    <property type="match status" value="1"/>
</dbReference>
<evidence type="ECO:0000256" key="4">
    <source>
        <dbReference type="ARBA" id="ARBA00022692"/>
    </source>
</evidence>
<dbReference type="SUPFAM" id="SSF103473">
    <property type="entry name" value="MFS general substrate transporter"/>
    <property type="match status" value="1"/>
</dbReference>
<evidence type="ECO:0000256" key="5">
    <source>
        <dbReference type="ARBA" id="ARBA00022989"/>
    </source>
</evidence>
<keyword evidence="4 8" id="KW-0812">Transmembrane</keyword>
<feature type="compositionally biased region" description="Polar residues" evidence="7">
    <location>
        <begin position="558"/>
        <end position="570"/>
    </location>
</feature>
<gene>
    <name evidence="10" type="ORF">GCM10022223_53910</name>
</gene>
<keyword evidence="3" id="KW-1003">Cell membrane</keyword>
<feature type="transmembrane region" description="Helical" evidence="8">
    <location>
        <begin position="251"/>
        <end position="270"/>
    </location>
</feature>
<comment type="subcellular location">
    <subcellularLocation>
        <location evidence="1">Cell membrane</location>
        <topology evidence="1">Multi-pass membrane protein</topology>
    </subcellularLocation>
</comment>
<keyword evidence="2" id="KW-0813">Transport</keyword>
<name>A0ABP7ACY0_9ACTN</name>
<feature type="transmembrane region" description="Helical" evidence="8">
    <location>
        <begin position="345"/>
        <end position="366"/>
    </location>
</feature>
<dbReference type="InterPro" id="IPR010290">
    <property type="entry name" value="TM_effector"/>
</dbReference>
<sequence length="570" mass="59955">MRQRDFRLLWIGASTSLLGDGVYLVAMAWQALTLGHGAGGLALLGVCATTPQLVCVVFGGVISDRYDRRRILIAADVVRCAAISTVAVTALTGHLHLWHMALLSVVYGAGAGFAAPAFDALLPSLVHESDLEHANALDQLLRPMMLRLLGPALGGALVAAIGAGGAFLVDATSFALSAACVLMIRPRPMDQDDTGAGLLAEAREGLTFIRSRMWLWGTFLSAGVTYLLFIGPTEVLLPYLVRTDFGGSARILGVVLAAGGIGAVGAALLMAQTGLPQRQFTFMYLCWTTATVAVAGYGFATHSWQLALASLLINGFEAAGTIAWATTKQRLVPDALMGRVSSLDWCISIAFLPLSYAITAPVASLLGTRNTLAGAGLLGGAITLGSLFLPQMRLPDGFPAAAYVSTEEEHPMVEASIQPALDALTTSFADRDADAFLSYCAPDITYAGSEIDEHATGQDDVAALLAKVLGRPERYVFTWQRTIVSSSQGDTAWILVTGTGTVHPDHPGPGAAETFPYQLSGVLRREDDDCWRWVLVHGAEPSAGAIDVPQPRVAPDSQAANHSEGGQTIG</sequence>
<feature type="transmembrane region" description="Helical" evidence="8">
    <location>
        <begin position="144"/>
        <end position="161"/>
    </location>
</feature>
<keyword evidence="5 8" id="KW-1133">Transmembrane helix</keyword>
<organism evidence="10 11">
    <name type="scientific">Kineosporia mesophila</name>
    <dbReference type="NCBI Taxonomy" id="566012"/>
    <lineage>
        <taxon>Bacteria</taxon>
        <taxon>Bacillati</taxon>
        <taxon>Actinomycetota</taxon>
        <taxon>Actinomycetes</taxon>
        <taxon>Kineosporiales</taxon>
        <taxon>Kineosporiaceae</taxon>
        <taxon>Kineosporia</taxon>
    </lineage>
</organism>
<protein>
    <recommendedName>
        <fullName evidence="9">SnoaL-like domain-containing protein</fullName>
    </recommendedName>
</protein>
<feature type="transmembrane region" description="Helical" evidence="8">
    <location>
        <begin position="97"/>
        <end position="123"/>
    </location>
</feature>
<dbReference type="InterPro" id="IPR032710">
    <property type="entry name" value="NTF2-like_dom_sf"/>
</dbReference>
<dbReference type="Gene3D" id="3.10.450.50">
    <property type="match status" value="1"/>
</dbReference>
<evidence type="ECO:0000313" key="10">
    <source>
        <dbReference type="EMBL" id="GAA3629518.1"/>
    </source>
</evidence>
<evidence type="ECO:0000256" key="2">
    <source>
        <dbReference type="ARBA" id="ARBA00022448"/>
    </source>
</evidence>
<dbReference type="InterPro" id="IPR036259">
    <property type="entry name" value="MFS_trans_sf"/>
</dbReference>
<feature type="transmembrane region" description="Helical" evidence="8">
    <location>
        <begin position="7"/>
        <end position="32"/>
    </location>
</feature>
<feature type="domain" description="SnoaL-like" evidence="9">
    <location>
        <begin position="419"/>
        <end position="537"/>
    </location>
</feature>
<dbReference type="RefSeq" id="WP_231484380.1">
    <property type="nucleotide sequence ID" value="NZ_BAAAZO010000010.1"/>
</dbReference>
<dbReference type="PANTHER" id="PTHR23513:SF11">
    <property type="entry name" value="STAPHYLOFERRIN A TRANSPORTER"/>
    <property type="match status" value="1"/>
</dbReference>
<evidence type="ECO:0000259" key="9">
    <source>
        <dbReference type="Pfam" id="PF13474"/>
    </source>
</evidence>
<dbReference type="Proteomes" id="UP001501074">
    <property type="component" value="Unassembled WGS sequence"/>
</dbReference>
<feature type="transmembrane region" description="Helical" evidence="8">
    <location>
        <begin position="372"/>
        <end position="389"/>
    </location>
</feature>
<comment type="caution">
    <text evidence="10">The sequence shown here is derived from an EMBL/GenBank/DDBJ whole genome shotgun (WGS) entry which is preliminary data.</text>
</comment>
<dbReference type="EMBL" id="BAAAZO010000010">
    <property type="protein sequence ID" value="GAA3629518.1"/>
    <property type="molecule type" value="Genomic_DNA"/>
</dbReference>
<proteinExistence type="predicted"/>
<evidence type="ECO:0000256" key="7">
    <source>
        <dbReference type="SAM" id="MobiDB-lite"/>
    </source>
</evidence>
<feature type="transmembrane region" description="Helical" evidence="8">
    <location>
        <begin position="213"/>
        <end position="231"/>
    </location>
</feature>
<feature type="region of interest" description="Disordered" evidence="7">
    <location>
        <begin position="544"/>
        <end position="570"/>
    </location>
</feature>
<feature type="transmembrane region" description="Helical" evidence="8">
    <location>
        <begin position="282"/>
        <end position="300"/>
    </location>
</feature>
<evidence type="ECO:0000256" key="3">
    <source>
        <dbReference type="ARBA" id="ARBA00022475"/>
    </source>
</evidence>
<keyword evidence="6 8" id="KW-0472">Membrane</keyword>
<evidence type="ECO:0000256" key="8">
    <source>
        <dbReference type="SAM" id="Phobius"/>
    </source>
</evidence>
<keyword evidence="11" id="KW-1185">Reference proteome</keyword>
<evidence type="ECO:0000313" key="11">
    <source>
        <dbReference type="Proteomes" id="UP001501074"/>
    </source>
</evidence>
<dbReference type="Pfam" id="PF13474">
    <property type="entry name" value="SnoaL_3"/>
    <property type="match status" value="1"/>
</dbReference>
<dbReference type="PANTHER" id="PTHR23513">
    <property type="entry name" value="INTEGRAL MEMBRANE EFFLUX PROTEIN-RELATED"/>
    <property type="match status" value="1"/>
</dbReference>
<evidence type="ECO:0000256" key="1">
    <source>
        <dbReference type="ARBA" id="ARBA00004651"/>
    </source>
</evidence>
<dbReference type="SUPFAM" id="SSF54427">
    <property type="entry name" value="NTF2-like"/>
    <property type="match status" value="1"/>
</dbReference>
<accession>A0ABP7ACY0</accession>
<dbReference type="InterPro" id="IPR037401">
    <property type="entry name" value="SnoaL-like"/>
</dbReference>
<feature type="transmembrane region" description="Helical" evidence="8">
    <location>
        <begin position="38"/>
        <end position="59"/>
    </location>
</feature>